<protein>
    <recommendedName>
        <fullName evidence="2">peptidylprolyl isomerase</fullName>
        <ecNumber evidence="2">5.2.1.8</ecNumber>
    </recommendedName>
</protein>
<dbReference type="EC" id="5.2.1.8" evidence="2"/>
<organism evidence="9 10">
    <name type="scientific">[Clostridium] ultunense Esp</name>
    <dbReference type="NCBI Taxonomy" id="1288971"/>
    <lineage>
        <taxon>Bacteria</taxon>
        <taxon>Bacillati</taxon>
        <taxon>Bacillota</taxon>
        <taxon>Tissierellia</taxon>
        <taxon>Tissierellales</taxon>
        <taxon>Tepidimicrobiaceae</taxon>
        <taxon>Schnuerera</taxon>
    </lineage>
</organism>
<dbReference type="SUPFAM" id="SSF109998">
    <property type="entry name" value="Triger factor/SurA peptide-binding domain-like"/>
    <property type="match status" value="1"/>
</dbReference>
<evidence type="ECO:0000313" key="9">
    <source>
        <dbReference type="EMBL" id="SHD76489.1"/>
    </source>
</evidence>
<dbReference type="AlphaFoldDB" id="A0A1M4PM06"/>
<feature type="transmembrane region" description="Helical" evidence="7">
    <location>
        <begin position="12"/>
        <end position="31"/>
    </location>
</feature>
<keyword evidence="3" id="KW-0732">Signal</keyword>
<keyword evidence="10" id="KW-1185">Reference proteome</keyword>
<keyword evidence="7" id="KW-0472">Membrane</keyword>
<evidence type="ECO:0000256" key="4">
    <source>
        <dbReference type="ARBA" id="ARBA00023110"/>
    </source>
</evidence>
<proteinExistence type="predicted"/>
<dbReference type="Proteomes" id="UP000245423">
    <property type="component" value="Chromosome 1"/>
</dbReference>
<sequence>MIEQTNKKRIIALLIAVVIIVGALVTVKLGFNEDKKEENVVALVGGERITKDELYDFLVKANGQGALDSLIVNKIILLESKKQNIQISEDEIKEQIDKMVETIGGQEAYESALQYYGFSEDELRKDIEINLYLTKLLEPEIPITDEEMKDYFKENKDSFNQMEEVKASHILVETEETALEVKEKLSKGESFEELAKEYSTDTSNSQQGGDLGFFGRGRMVTEFEETAFSLGIGEVSDPVKTDFGYHIIKVEDKKEAKEANYEESKDKIKEILFQEKFQGAYDTWIQNKLEEYEIQTFL</sequence>
<dbReference type="InterPro" id="IPR027304">
    <property type="entry name" value="Trigger_fact/SurA_dom_sf"/>
</dbReference>
<evidence type="ECO:0000256" key="6">
    <source>
        <dbReference type="PROSITE-ProRule" id="PRU00278"/>
    </source>
</evidence>
<reference evidence="9 10" key="1">
    <citation type="submission" date="2016-11" db="EMBL/GenBank/DDBJ databases">
        <authorList>
            <person name="Manzoor S."/>
        </authorList>
    </citation>
    <scope>NUCLEOTIDE SEQUENCE [LARGE SCALE GENOMIC DNA]</scope>
    <source>
        <strain evidence="9">Clostridium ultunense strain Esp</strain>
    </source>
</reference>
<dbReference type="PANTHER" id="PTHR47245:SF1">
    <property type="entry name" value="FOLDASE PROTEIN PRSA"/>
    <property type="match status" value="1"/>
</dbReference>
<dbReference type="Gene3D" id="3.10.50.40">
    <property type="match status" value="1"/>
</dbReference>
<dbReference type="InterPro" id="IPR046357">
    <property type="entry name" value="PPIase_dom_sf"/>
</dbReference>
<dbReference type="InterPro" id="IPR000297">
    <property type="entry name" value="PPIase_PpiC"/>
</dbReference>
<dbReference type="PROSITE" id="PS50198">
    <property type="entry name" value="PPIC_PPIASE_2"/>
    <property type="match status" value="1"/>
</dbReference>
<dbReference type="EMBL" id="LT669839">
    <property type="protein sequence ID" value="SHD76489.1"/>
    <property type="molecule type" value="Genomic_DNA"/>
</dbReference>
<evidence type="ECO:0000256" key="3">
    <source>
        <dbReference type="ARBA" id="ARBA00022729"/>
    </source>
</evidence>
<keyword evidence="4 6" id="KW-0697">Rotamase</keyword>
<keyword evidence="5 6" id="KW-0413">Isomerase</keyword>
<dbReference type="RefSeq" id="WP_208754689.1">
    <property type="nucleotide sequence ID" value="NZ_LT669839.1"/>
</dbReference>
<evidence type="ECO:0000256" key="5">
    <source>
        <dbReference type="ARBA" id="ARBA00023235"/>
    </source>
</evidence>
<keyword evidence="7" id="KW-1133">Transmembrane helix</keyword>
<dbReference type="InterPro" id="IPR050245">
    <property type="entry name" value="PrsA_foldase"/>
</dbReference>
<evidence type="ECO:0000256" key="1">
    <source>
        <dbReference type="ARBA" id="ARBA00000971"/>
    </source>
</evidence>
<dbReference type="Pfam" id="PF13616">
    <property type="entry name" value="Rotamase_3"/>
    <property type="match status" value="1"/>
</dbReference>
<evidence type="ECO:0000259" key="8">
    <source>
        <dbReference type="PROSITE" id="PS50198"/>
    </source>
</evidence>
<dbReference type="PROSITE" id="PS01096">
    <property type="entry name" value="PPIC_PPIASE_1"/>
    <property type="match status" value="1"/>
</dbReference>
<dbReference type="PANTHER" id="PTHR47245">
    <property type="entry name" value="PEPTIDYLPROLYL ISOMERASE"/>
    <property type="match status" value="1"/>
</dbReference>
<name>A0A1M4PM06_9FIRM</name>
<dbReference type="GO" id="GO:0003755">
    <property type="term" value="F:peptidyl-prolyl cis-trans isomerase activity"/>
    <property type="evidence" value="ECO:0007669"/>
    <property type="project" value="UniProtKB-KW"/>
</dbReference>
<dbReference type="SUPFAM" id="SSF54534">
    <property type="entry name" value="FKBP-like"/>
    <property type="match status" value="1"/>
</dbReference>
<gene>
    <name evidence="9" type="primary">prsA</name>
    <name evidence="9" type="ORF">CUESP1_1116</name>
</gene>
<dbReference type="Gene3D" id="1.10.4030.10">
    <property type="entry name" value="Porin chaperone SurA, peptide-binding domain"/>
    <property type="match status" value="1"/>
</dbReference>
<dbReference type="InterPro" id="IPR023058">
    <property type="entry name" value="PPIase_PpiC_CS"/>
</dbReference>
<evidence type="ECO:0000256" key="7">
    <source>
        <dbReference type="SAM" id="Phobius"/>
    </source>
</evidence>
<feature type="domain" description="PpiC" evidence="8">
    <location>
        <begin position="162"/>
        <end position="252"/>
    </location>
</feature>
<comment type="catalytic activity">
    <reaction evidence="1">
        <text>[protein]-peptidylproline (omega=180) = [protein]-peptidylproline (omega=0)</text>
        <dbReference type="Rhea" id="RHEA:16237"/>
        <dbReference type="Rhea" id="RHEA-COMP:10747"/>
        <dbReference type="Rhea" id="RHEA-COMP:10748"/>
        <dbReference type="ChEBI" id="CHEBI:83833"/>
        <dbReference type="ChEBI" id="CHEBI:83834"/>
        <dbReference type="EC" id="5.2.1.8"/>
    </reaction>
</comment>
<keyword evidence="7" id="KW-0812">Transmembrane</keyword>
<evidence type="ECO:0000256" key="2">
    <source>
        <dbReference type="ARBA" id="ARBA00013194"/>
    </source>
</evidence>
<dbReference type="Pfam" id="PF13624">
    <property type="entry name" value="SurA_N_3"/>
    <property type="match status" value="1"/>
</dbReference>
<accession>A0A1M4PM06</accession>
<evidence type="ECO:0000313" key="10">
    <source>
        <dbReference type="Proteomes" id="UP000245423"/>
    </source>
</evidence>